<dbReference type="OrthoDB" id="3344043at2759"/>
<comment type="caution">
    <text evidence="3">The sequence shown here is derived from an EMBL/GenBank/DDBJ whole genome shotgun (WGS) entry which is preliminary data.</text>
</comment>
<dbReference type="AlphaFoldDB" id="A0A8H6Z3Y3"/>
<feature type="region of interest" description="Disordered" evidence="1">
    <location>
        <begin position="639"/>
        <end position="669"/>
    </location>
</feature>
<evidence type="ECO:0000313" key="4">
    <source>
        <dbReference type="Proteomes" id="UP000623467"/>
    </source>
</evidence>
<keyword evidence="2" id="KW-0812">Transmembrane</keyword>
<gene>
    <name evidence="3" type="ORF">MSAN_00638400</name>
</gene>
<feature type="transmembrane region" description="Helical" evidence="2">
    <location>
        <begin position="545"/>
        <end position="568"/>
    </location>
</feature>
<keyword evidence="2" id="KW-0472">Membrane</keyword>
<dbReference type="EMBL" id="JACAZH010000004">
    <property type="protein sequence ID" value="KAF7370084.1"/>
    <property type="molecule type" value="Genomic_DNA"/>
</dbReference>
<evidence type="ECO:0000313" key="3">
    <source>
        <dbReference type="EMBL" id="KAF7370084.1"/>
    </source>
</evidence>
<feature type="transmembrane region" description="Helical" evidence="2">
    <location>
        <begin position="112"/>
        <end position="138"/>
    </location>
</feature>
<evidence type="ECO:0000256" key="1">
    <source>
        <dbReference type="SAM" id="MobiDB-lite"/>
    </source>
</evidence>
<feature type="transmembrane region" description="Helical" evidence="2">
    <location>
        <begin position="201"/>
        <end position="222"/>
    </location>
</feature>
<evidence type="ECO:0000256" key="2">
    <source>
        <dbReference type="SAM" id="Phobius"/>
    </source>
</evidence>
<proteinExistence type="predicted"/>
<accession>A0A8H6Z3Y3</accession>
<sequence length="669" mass="71385">MFFCACPRRPLVSLTPMATLAADEYDPYQEAHSLPHSSATLSPNRATYEKSGREMARTERTTPTWTIVLTGVVIILAVCLIAMGLIIQIFGVHTFHLADRAVYTTAPLGRTLAIAHLTSLVVSVSVPITIGLSAYSFAGRWIAASRVESIDRPTPYQLGIMMKSLNGANLSALWAGSNYIAGRRTGPGGKSLRSPPMLRQAVWMLLFFLALGYSITFVETWLSTSSLSVPYPVTDIVQGSFPLLGHAVNQTMCDQVYPNNQPYQCGLIQGSGGNPQAASLQVLTMNGLSHTTDIAFTEEDSTLAIMVPPTVNLSTSMGWVAPTLGVKSTCTSVTSQCIDMGNLGPDAGLITNCPASVNFNTTGIKTDFCPLYGGSSINNVYGGPLSADGLPMLQPCFSTPANSTSFRWGAEVNSQAYHINYTDSGETFVGDTGFFLHGNGGGYNVLTCVIESLNVTYHYYNGTYNLLSSVPTDLDQARRLLDGSWAALVYVPNSVDGAGLYSGSYEDAFAAQLSLVTLSTTAYVIQPVETIRTENTTVYTGSRILLAPFLLLFTLILIYCVSVGIITIDAARQNNSSPHTSLALGRLLDPTTAVGTAYGPAEAKHKATRTAKELFGNETPADRLNIIVDAPDGLPIVRRGTGTGLLEDESDSEVGATGRRGGSYLDTTP</sequence>
<reference evidence="3" key="1">
    <citation type="submission" date="2020-05" db="EMBL/GenBank/DDBJ databases">
        <title>Mycena genomes resolve the evolution of fungal bioluminescence.</title>
        <authorList>
            <person name="Tsai I.J."/>
        </authorList>
    </citation>
    <scope>NUCLEOTIDE SEQUENCE</scope>
    <source>
        <strain evidence="3">160909Yilan</strain>
    </source>
</reference>
<protein>
    <submittedName>
        <fullName evidence="3">Uncharacterized protein</fullName>
    </submittedName>
</protein>
<organism evidence="3 4">
    <name type="scientific">Mycena sanguinolenta</name>
    <dbReference type="NCBI Taxonomy" id="230812"/>
    <lineage>
        <taxon>Eukaryota</taxon>
        <taxon>Fungi</taxon>
        <taxon>Dikarya</taxon>
        <taxon>Basidiomycota</taxon>
        <taxon>Agaricomycotina</taxon>
        <taxon>Agaricomycetes</taxon>
        <taxon>Agaricomycetidae</taxon>
        <taxon>Agaricales</taxon>
        <taxon>Marasmiineae</taxon>
        <taxon>Mycenaceae</taxon>
        <taxon>Mycena</taxon>
    </lineage>
</organism>
<name>A0A8H6Z3Y3_9AGAR</name>
<keyword evidence="2" id="KW-1133">Transmembrane helix</keyword>
<keyword evidence="4" id="KW-1185">Reference proteome</keyword>
<dbReference type="Proteomes" id="UP000623467">
    <property type="component" value="Unassembled WGS sequence"/>
</dbReference>
<feature type="transmembrane region" description="Helical" evidence="2">
    <location>
        <begin position="65"/>
        <end position="92"/>
    </location>
</feature>